<keyword evidence="2" id="KW-0813">Transport</keyword>
<keyword evidence="3" id="KW-1003">Cell membrane</keyword>
<name>A0A830F554_9EURY</name>
<sequence length="537" mass="55339">MTESHGILADLGRDRAVILGGLMLGMLLGSIDQSIVSTALPTIVGDLGGTGSLSWIVTAYLITTAVTTPLYGKISDLYGRSIVYEFSIAVFLIGSALSGLAGDIPVLDSYLNGMAQLAVFRAIQGIGAGGLIAMATTILGDIFSPRERGQYMSYMMLIFGAATVGGPLLGGWLTDNFTWRWIFYINIPVGLAAIAVIHTKLDLPVPDESHDIDYLGAGLLTVAVAAIMLVTSWGGSRYAWESTEILALAAVAVVGTILFVAQELRAPEPVFPVHLLRKRTIAGVDVLSFCVGVGMLGGTTYLPVFLQTVLGQSATNSGLLLLPLVGGLMITSALTGQLMTRLGYYKPFTVFGAGLAAVGYYLLSTMGVGTTQLASSAFMFVAGLGLGFVMPTLTVAVQNVVDRRHLGVATTSVTFSRSLGSAIGVSVFGAVLTNQFADRLGSAVQSGDLSPAAAQQLADTGSNLSPAVLAALPDAAVPVVKTALANSIDVLFLTGAAILAAAFLVALVLPSLDLGEEAAVDVDAESAGDLDAAPAND</sequence>
<feature type="transmembrane region" description="Helical" evidence="7">
    <location>
        <begin position="343"/>
        <end position="363"/>
    </location>
</feature>
<evidence type="ECO:0000256" key="2">
    <source>
        <dbReference type="ARBA" id="ARBA00022448"/>
    </source>
</evidence>
<dbReference type="RefSeq" id="WP_229773941.1">
    <property type="nucleotide sequence ID" value="NZ_BMPG01000001.1"/>
</dbReference>
<evidence type="ECO:0000256" key="4">
    <source>
        <dbReference type="ARBA" id="ARBA00022692"/>
    </source>
</evidence>
<keyword evidence="6 7" id="KW-0472">Membrane</keyword>
<protein>
    <recommendedName>
        <fullName evidence="8">Major facilitator superfamily (MFS) profile domain-containing protein</fullName>
    </recommendedName>
</protein>
<dbReference type="SUPFAM" id="SSF103473">
    <property type="entry name" value="MFS general substrate transporter"/>
    <property type="match status" value="1"/>
</dbReference>
<feature type="transmembrane region" description="Helical" evidence="7">
    <location>
        <begin position="52"/>
        <end position="71"/>
    </location>
</feature>
<dbReference type="NCBIfam" id="TIGR00711">
    <property type="entry name" value="efflux_EmrB"/>
    <property type="match status" value="1"/>
</dbReference>
<dbReference type="PANTHER" id="PTHR23501">
    <property type="entry name" value="MAJOR FACILITATOR SUPERFAMILY"/>
    <property type="match status" value="1"/>
</dbReference>
<feature type="transmembrane region" description="Helical" evidence="7">
    <location>
        <begin position="16"/>
        <end position="40"/>
    </location>
</feature>
<keyword evidence="4 7" id="KW-0812">Transmembrane</keyword>
<keyword evidence="10" id="KW-1185">Reference proteome</keyword>
<dbReference type="Gene3D" id="1.20.1720.10">
    <property type="entry name" value="Multidrug resistance protein D"/>
    <property type="match status" value="1"/>
</dbReference>
<evidence type="ECO:0000259" key="8">
    <source>
        <dbReference type="PROSITE" id="PS50850"/>
    </source>
</evidence>
<evidence type="ECO:0000256" key="1">
    <source>
        <dbReference type="ARBA" id="ARBA00004651"/>
    </source>
</evidence>
<dbReference type="Pfam" id="PF07690">
    <property type="entry name" value="MFS_1"/>
    <property type="match status" value="1"/>
</dbReference>
<feature type="transmembrane region" description="Helical" evidence="7">
    <location>
        <begin position="122"/>
        <end position="144"/>
    </location>
</feature>
<feature type="transmembrane region" description="Helical" evidence="7">
    <location>
        <begin position="213"/>
        <end position="233"/>
    </location>
</feature>
<reference evidence="9" key="2">
    <citation type="submission" date="2020-09" db="EMBL/GenBank/DDBJ databases">
        <authorList>
            <person name="Sun Q."/>
            <person name="Ohkuma M."/>
        </authorList>
    </citation>
    <scope>NUCLEOTIDE SEQUENCE</scope>
    <source>
        <strain evidence="9">JCM 19596</strain>
    </source>
</reference>
<dbReference type="CDD" id="cd17502">
    <property type="entry name" value="MFS_Azr1_MDR_like"/>
    <property type="match status" value="1"/>
</dbReference>
<dbReference type="InterPro" id="IPR011701">
    <property type="entry name" value="MFS"/>
</dbReference>
<comment type="caution">
    <text evidence="9">The sequence shown here is derived from an EMBL/GenBank/DDBJ whole genome shotgun (WGS) entry which is preliminary data.</text>
</comment>
<feature type="transmembrane region" description="Helical" evidence="7">
    <location>
        <begin position="490"/>
        <end position="509"/>
    </location>
</feature>
<dbReference type="PANTHER" id="PTHR23501:SF197">
    <property type="entry name" value="COMD"/>
    <property type="match status" value="1"/>
</dbReference>
<feature type="transmembrane region" description="Helical" evidence="7">
    <location>
        <begin position="181"/>
        <end position="201"/>
    </location>
</feature>
<feature type="transmembrane region" description="Helical" evidence="7">
    <location>
        <begin position="375"/>
        <end position="397"/>
    </location>
</feature>
<comment type="subcellular location">
    <subcellularLocation>
        <location evidence="1">Cell membrane</location>
        <topology evidence="1">Multi-pass membrane protein</topology>
    </subcellularLocation>
</comment>
<dbReference type="Gene3D" id="1.20.1250.20">
    <property type="entry name" value="MFS general substrate transporter like domains"/>
    <property type="match status" value="1"/>
</dbReference>
<proteinExistence type="predicted"/>
<feature type="transmembrane region" description="Helical" evidence="7">
    <location>
        <begin position="83"/>
        <end position="102"/>
    </location>
</feature>
<feature type="transmembrane region" description="Helical" evidence="7">
    <location>
        <begin position="245"/>
        <end position="261"/>
    </location>
</feature>
<feature type="transmembrane region" description="Helical" evidence="7">
    <location>
        <begin position="282"/>
        <end position="306"/>
    </location>
</feature>
<keyword evidence="5 7" id="KW-1133">Transmembrane helix</keyword>
<evidence type="ECO:0000256" key="7">
    <source>
        <dbReference type="SAM" id="Phobius"/>
    </source>
</evidence>
<evidence type="ECO:0000256" key="6">
    <source>
        <dbReference type="ARBA" id="ARBA00023136"/>
    </source>
</evidence>
<dbReference type="FunFam" id="1.20.1720.10:FF:000004">
    <property type="entry name" value="EmrB/QacA family drug resistance transporter"/>
    <property type="match status" value="1"/>
</dbReference>
<reference evidence="9" key="1">
    <citation type="journal article" date="2014" name="Int. J. Syst. Evol. Microbiol.">
        <title>Complete genome sequence of Corynebacterium casei LMG S-19264T (=DSM 44701T), isolated from a smear-ripened cheese.</title>
        <authorList>
            <consortium name="US DOE Joint Genome Institute (JGI-PGF)"/>
            <person name="Walter F."/>
            <person name="Albersmeier A."/>
            <person name="Kalinowski J."/>
            <person name="Ruckert C."/>
        </authorList>
    </citation>
    <scope>NUCLEOTIDE SEQUENCE</scope>
    <source>
        <strain evidence="9">JCM 19596</strain>
    </source>
</reference>
<evidence type="ECO:0000313" key="10">
    <source>
        <dbReference type="Proteomes" id="UP000607197"/>
    </source>
</evidence>
<feature type="transmembrane region" description="Helical" evidence="7">
    <location>
        <begin position="151"/>
        <end position="169"/>
    </location>
</feature>
<feature type="domain" description="Major facilitator superfamily (MFS) profile" evidence="8">
    <location>
        <begin position="18"/>
        <end position="513"/>
    </location>
</feature>
<dbReference type="EMBL" id="BMPG01000001">
    <property type="protein sequence ID" value="GGL55660.1"/>
    <property type="molecule type" value="Genomic_DNA"/>
</dbReference>
<dbReference type="Proteomes" id="UP000607197">
    <property type="component" value="Unassembled WGS sequence"/>
</dbReference>
<feature type="transmembrane region" description="Helical" evidence="7">
    <location>
        <begin position="318"/>
        <end position="336"/>
    </location>
</feature>
<evidence type="ECO:0000313" key="9">
    <source>
        <dbReference type="EMBL" id="GGL55660.1"/>
    </source>
</evidence>
<dbReference type="InterPro" id="IPR036259">
    <property type="entry name" value="MFS_trans_sf"/>
</dbReference>
<dbReference type="AlphaFoldDB" id="A0A830F554"/>
<dbReference type="InterPro" id="IPR020846">
    <property type="entry name" value="MFS_dom"/>
</dbReference>
<gene>
    <name evidence="9" type="ORF">GCM10009039_12320</name>
</gene>
<dbReference type="PROSITE" id="PS50850">
    <property type="entry name" value="MFS"/>
    <property type="match status" value="1"/>
</dbReference>
<dbReference type="InterPro" id="IPR004638">
    <property type="entry name" value="EmrB-like"/>
</dbReference>
<evidence type="ECO:0000256" key="5">
    <source>
        <dbReference type="ARBA" id="ARBA00022989"/>
    </source>
</evidence>
<dbReference type="GO" id="GO:0022857">
    <property type="term" value="F:transmembrane transporter activity"/>
    <property type="evidence" value="ECO:0007669"/>
    <property type="project" value="InterPro"/>
</dbReference>
<dbReference type="GO" id="GO:0005886">
    <property type="term" value="C:plasma membrane"/>
    <property type="evidence" value="ECO:0007669"/>
    <property type="project" value="UniProtKB-SubCell"/>
</dbReference>
<evidence type="ECO:0000256" key="3">
    <source>
        <dbReference type="ARBA" id="ARBA00022475"/>
    </source>
</evidence>
<organism evidence="9 10">
    <name type="scientific">Halocalculus aciditolerans</name>
    <dbReference type="NCBI Taxonomy" id="1383812"/>
    <lineage>
        <taxon>Archaea</taxon>
        <taxon>Methanobacteriati</taxon>
        <taxon>Methanobacteriota</taxon>
        <taxon>Stenosarchaea group</taxon>
        <taxon>Halobacteria</taxon>
        <taxon>Halobacteriales</taxon>
        <taxon>Halobacteriaceae</taxon>
        <taxon>Halocalculus</taxon>
    </lineage>
</organism>
<accession>A0A830F554</accession>